<accession>A0A5G2QXH9</accession>
<dbReference type="Bgee" id="ENSSSCG00000035876">
    <property type="expression patterns" value="Expressed in oocyte and 46 other cell types or tissues"/>
</dbReference>
<evidence type="ECO:0000256" key="5">
    <source>
        <dbReference type="SAM" id="SignalP"/>
    </source>
</evidence>
<dbReference type="Proteomes" id="UP000008227">
    <property type="component" value="Chromosome 6"/>
</dbReference>
<protein>
    <submittedName>
        <fullName evidence="6">Uncharacterized protein</fullName>
    </submittedName>
</protein>
<dbReference type="PANTHER" id="PTHR21226:SF8">
    <property type="entry name" value="ABPA10-RELATED"/>
    <property type="match status" value="1"/>
</dbReference>
<feature type="signal peptide" evidence="5">
    <location>
        <begin position="1"/>
        <end position="22"/>
    </location>
</feature>
<dbReference type="SUPFAM" id="SSF48201">
    <property type="entry name" value="Uteroglobin-like"/>
    <property type="match status" value="1"/>
</dbReference>
<evidence type="ECO:0000256" key="2">
    <source>
        <dbReference type="ARBA" id="ARBA00008650"/>
    </source>
</evidence>
<dbReference type="Ensembl" id="ENSSSCT00000075511.2">
    <property type="protein sequence ID" value="ENSSSCP00000069630.2"/>
    <property type="gene ID" value="ENSSSCG00000062729.1"/>
</dbReference>
<dbReference type="AlphaFoldDB" id="A0A5G2QXH9"/>
<organism evidence="6 7">
    <name type="scientific">Sus scrofa</name>
    <name type="common">Pig</name>
    <dbReference type="NCBI Taxonomy" id="9823"/>
    <lineage>
        <taxon>Eukaryota</taxon>
        <taxon>Metazoa</taxon>
        <taxon>Chordata</taxon>
        <taxon>Craniata</taxon>
        <taxon>Vertebrata</taxon>
        <taxon>Euteleostomi</taxon>
        <taxon>Mammalia</taxon>
        <taxon>Eutheria</taxon>
        <taxon>Laurasiatheria</taxon>
        <taxon>Artiodactyla</taxon>
        <taxon>Suina</taxon>
        <taxon>Suidae</taxon>
        <taxon>Sus</taxon>
    </lineage>
</organism>
<dbReference type="Gene3D" id="1.20.920.50">
    <property type="match status" value="1"/>
</dbReference>
<dbReference type="ExpressionAtlas" id="A0A5G2QXH9">
    <property type="expression patterns" value="baseline and differential"/>
</dbReference>
<dbReference type="GO" id="GO:0005576">
    <property type="term" value="C:extracellular region"/>
    <property type="evidence" value="ECO:0000318"/>
    <property type="project" value="GO_Central"/>
</dbReference>
<evidence type="ECO:0000313" key="8">
    <source>
        <dbReference type="VGNC" id="VGNC:95273"/>
    </source>
</evidence>
<evidence type="ECO:0000256" key="4">
    <source>
        <dbReference type="ARBA" id="ARBA00022729"/>
    </source>
</evidence>
<comment type="similarity">
    <text evidence="2">Belongs to the secretoglobin family.</text>
</comment>
<reference evidence="6" key="2">
    <citation type="journal article" date="2020" name="Gigascience">
        <title>An improved pig reference genome sequence to enable pig genetics and genomics research.</title>
        <authorList>
            <person name="Warr A."/>
            <person name="Affara N."/>
            <person name="Aken B."/>
            <person name="Beiki H."/>
            <person name="Bickhart D.M."/>
            <person name="Billis K."/>
            <person name="Chow W."/>
            <person name="Eory L."/>
            <person name="Finlayson H.A."/>
            <person name="Flicek P."/>
            <person name="Giron C.G."/>
            <person name="Griffin D.K."/>
            <person name="Hall R."/>
            <person name="Hannum G."/>
            <person name="Hourlier T."/>
            <person name="Howe K."/>
            <person name="Hume D.A."/>
            <person name="Izuogu O."/>
            <person name="Kim K."/>
            <person name="Koren S."/>
            <person name="Liu H."/>
            <person name="Manchanda N."/>
            <person name="Martin F.J."/>
            <person name="Nonneman D.J."/>
            <person name="O'Connor R.E."/>
            <person name="Phillippy A.M."/>
            <person name="Rohrer G.A."/>
            <person name="Rosen B.D."/>
            <person name="Rund L.A."/>
            <person name="Sargent C.A."/>
            <person name="Schook L.B."/>
            <person name="Schroeder S.G."/>
            <person name="Schwartz A.S."/>
            <person name="Skinner B.M."/>
            <person name="Talbot R."/>
            <person name="Tseng E."/>
            <person name="Tuggle C.K."/>
            <person name="Watson M."/>
            <person name="Smith T.P.L."/>
            <person name="Archibald A.L."/>
        </authorList>
    </citation>
    <scope>NUCLEOTIDE SEQUENCE [LARGE SCALE GENOMIC DNA]</scope>
    <source>
        <strain evidence="6">Duroc</strain>
    </source>
</reference>
<dbReference type="InterPro" id="IPR035960">
    <property type="entry name" value="Secretoglobin_sf"/>
</dbReference>
<reference evidence="7" key="1">
    <citation type="submission" date="2009-11" db="EMBL/GenBank/DDBJ databases">
        <authorList>
            <consortium name="Porcine genome sequencing project"/>
        </authorList>
    </citation>
    <scope>NUCLEOTIDE SEQUENCE [LARGE SCALE GENOMIC DNA]</scope>
    <source>
        <strain evidence="7">Duroc</strain>
    </source>
</reference>
<dbReference type="VGNC" id="VGNC:95273">
    <property type="gene designation" value="ZNF599"/>
</dbReference>
<dbReference type="GeneTree" id="ENSGT00390000009774"/>
<feature type="chain" id="PRO_5036492076" evidence="5">
    <location>
        <begin position="23"/>
        <end position="145"/>
    </location>
</feature>
<reference evidence="6" key="3">
    <citation type="submission" date="2025-08" db="UniProtKB">
        <authorList>
            <consortium name="Ensembl"/>
        </authorList>
    </citation>
    <scope>IDENTIFICATION</scope>
</reference>
<keyword evidence="3" id="KW-0964">Secreted</keyword>
<keyword evidence="4 5" id="KW-0732">Signal</keyword>
<dbReference type="PRINTS" id="PR00827">
    <property type="entry name" value="FELALLERGEN"/>
</dbReference>
<dbReference type="InterPro" id="IPR006178">
    <property type="entry name" value="CH1-like"/>
</dbReference>
<dbReference type="InterPro" id="IPR016126">
    <property type="entry name" value="Secretoglobin"/>
</dbReference>
<evidence type="ECO:0000313" key="6">
    <source>
        <dbReference type="Ensembl" id="ENSSSCP00000069630.2"/>
    </source>
</evidence>
<proteinExistence type="inferred from homology"/>
<dbReference type="Pfam" id="PF01099">
    <property type="entry name" value="Uteroglobin"/>
    <property type="match status" value="1"/>
</dbReference>
<name>A0A5G2QXH9_PIG</name>
<evidence type="ECO:0000256" key="1">
    <source>
        <dbReference type="ARBA" id="ARBA00004613"/>
    </source>
</evidence>
<keyword evidence="7" id="KW-1185">Reference proteome</keyword>
<evidence type="ECO:0000256" key="3">
    <source>
        <dbReference type="ARBA" id="ARBA00022525"/>
    </source>
</evidence>
<evidence type="ECO:0000313" key="7">
    <source>
        <dbReference type="Proteomes" id="UP000008227"/>
    </source>
</evidence>
<dbReference type="PANTHER" id="PTHR21226">
    <property type="entry name" value="ABPA10-RELATED"/>
    <property type="match status" value="1"/>
</dbReference>
<dbReference type="GO" id="GO:0005496">
    <property type="term" value="F:steroid binding"/>
    <property type="evidence" value="ECO:0000318"/>
    <property type="project" value="GO_Central"/>
</dbReference>
<sequence length="145" mass="16028">MKWTGVLLLLWAVLLLISEGNCDVCPKLKETIALFVAGDYEDYMAKVRENNSNPFIQDSLQKLKICMDRTLTQEDMQNALNIMVGQPCVSAPLVPVGELCSGQCEVGSSFPLHHGPSLGIWGKKNLVNQEVERLRADPTGQERIG</sequence>
<reference evidence="6" key="4">
    <citation type="submission" date="2025-09" db="UniProtKB">
        <authorList>
            <consortium name="Ensembl"/>
        </authorList>
    </citation>
    <scope>IDENTIFICATION</scope>
</reference>
<gene>
    <name evidence="8" type="primary">ZNF599</name>
    <name evidence="6" type="synonym">LOC100739644</name>
</gene>
<comment type="subcellular location">
    <subcellularLocation>
        <location evidence="1">Secreted</location>
    </subcellularLocation>
</comment>
<dbReference type="PROSITE" id="PS51311">
    <property type="entry name" value="SCGB"/>
    <property type="match status" value="1"/>
</dbReference>
<dbReference type="InterPro" id="IPR053723">
    <property type="entry name" value="Secretoglobin_Domain_sf"/>
</dbReference>